<evidence type="ECO:0000313" key="2">
    <source>
        <dbReference type="EMBL" id="KAK2029405.1"/>
    </source>
</evidence>
<feature type="region of interest" description="Disordered" evidence="1">
    <location>
        <begin position="40"/>
        <end position="64"/>
    </location>
</feature>
<proteinExistence type="predicted"/>
<protein>
    <submittedName>
        <fullName evidence="2">Uncharacterized protein</fullName>
    </submittedName>
</protein>
<name>A0AAD9HHV3_9PEZI</name>
<reference evidence="2" key="1">
    <citation type="submission" date="2021-06" db="EMBL/GenBank/DDBJ databases">
        <title>Comparative genomics, transcriptomics and evolutionary studies reveal genomic signatures of adaptation to plant cell wall in hemibiotrophic fungi.</title>
        <authorList>
            <consortium name="DOE Joint Genome Institute"/>
            <person name="Baroncelli R."/>
            <person name="Diaz J.F."/>
            <person name="Benocci T."/>
            <person name="Peng M."/>
            <person name="Battaglia E."/>
            <person name="Haridas S."/>
            <person name="Andreopoulos W."/>
            <person name="Labutti K."/>
            <person name="Pangilinan J."/>
            <person name="Floch G.L."/>
            <person name="Makela M.R."/>
            <person name="Henrissat B."/>
            <person name="Grigoriev I.V."/>
            <person name="Crouch J.A."/>
            <person name="De Vries R.P."/>
            <person name="Sukno S.A."/>
            <person name="Thon M.R."/>
        </authorList>
    </citation>
    <scope>NUCLEOTIDE SEQUENCE</scope>
    <source>
        <strain evidence="2">MAFF235873</strain>
    </source>
</reference>
<dbReference type="Proteomes" id="UP001232148">
    <property type="component" value="Unassembled WGS sequence"/>
</dbReference>
<comment type="caution">
    <text evidence="2">The sequence shown here is derived from an EMBL/GenBank/DDBJ whole genome shotgun (WGS) entry which is preliminary data.</text>
</comment>
<sequence length="221" mass="24450">MSKEVPGQLHAALVIHLDSATEIAPCYVCIPTADSDSASIRLGRRKPNPGLIPARRRPGAEVQSPRRRQFLRRCYLLALTVGRIRLYKIHILSRPWTEAATVGRYVGLAEGFRGGKAQRYVASTRRILLQSQSASEFRGDLWRSGGLMEETGPSGVSRWTAHQAMFGSTSHRLRRVTGVVGDGEVGGRRHAVRIVTGRLIWAQRFTCIDTLSKQSPPRQGA</sequence>
<dbReference type="EMBL" id="MU842864">
    <property type="protein sequence ID" value="KAK2029405.1"/>
    <property type="molecule type" value="Genomic_DNA"/>
</dbReference>
<evidence type="ECO:0000313" key="3">
    <source>
        <dbReference type="Proteomes" id="UP001232148"/>
    </source>
</evidence>
<gene>
    <name evidence="2" type="ORF">LX32DRAFT_357951</name>
</gene>
<keyword evidence="3" id="KW-1185">Reference proteome</keyword>
<dbReference type="AlphaFoldDB" id="A0AAD9HHV3"/>
<organism evidence="2 3">
    <name type="scientific">Colletotrichum zoysiae</name>
    <dbReference type="NCBI Taxonomy" id="1216348"/>
    <lineage>
        <taxon>Eukaryota</taxon>
        <taxon>Fungi</taxon>
        <taxon>Dikarya</taxon>
        <taxon>Ascomycota</taxon>
        <taxon>Pezizomycotina</taxon>
        <taxon>Sordariomycetes</taxon>
        <taxon>Hypocreomycetidae</taxon>
        <taxon>Glomerellales</taxon>
        <taxon>Glomerellaceae</taxon>
        <taxon>Colletotrichum</taxon>
        <taxon>Colletotrichum graminicola species complex</taxon>
    </lineage>
</organism>
<evidence type="ECO:0000256" key="1">
    <source>
        <dbReference type="SAM" id="MobiDB-lite"/>
    </source>
</evidence>
<accession>A0AAD9HHV3</accession>